<dbReference type="EMBL" id="LAIU01000002">
    <property type="protein sequence ID" value="KKB25806.1"/>
    <property type="molecule type" value="Genomic_DNA"/>
</dbReference>
<name>A0AAJ0JQ84_STACA</name>
<sequence>MKDISKVMLQTENSILMRNTFERNLEKEAAYIEEWCHTHPQHFNQRVGISIVDPVHFLLCIAQYK</sequence>
<evidence type="ECO:0000313" key="2">
    <source>
        <dbReference type="Proteomes" id="UP000033530"/>
    </source>
</evidence>
<dbReference type="AlphaFoldDB" id="A0AAJ0JQ84"/>
<proteinExistence type="predicted"/>
<gene>
    <name evidence="1" type="ORF">VV61_04345</name>
</gene>
<protein>
    <submittedName>
        <fullName evidence="1">Uncharacterized protein</fullName>
    </submittedName>
</protein>
<dbReference type="RefSeq" id="WP_046099619.1">
    <property type="nucleotide sequence ID" value="NZ_BKAP01000002.1"/>
</dbReference>
<organism evidence="1 2">
    <name type="scientific">Staphylococcus carnosus</name>
    <dbReference type="NCBI Taxonomy" id="1281"/>
    <lineage>
        <taxon>Bacteria</taxon>
        <taxon>Bacillati</taxon>
        <taxon>Bacillota</taxon>
        <taxon>Bacilli</taxon>
        <taxon>Bacillales</taxon>
        <taxon>Staphylococcaceae</taxon>
        <taxon>Staphylococcus</taxon>
    </lineage>
</organism>
<evidence type="ECO:0000313" key="1">
    <source>
        <dbReference type="EMBL" id="KKB25806.1"/>
    </source>
</evidence>
<accession>A0AAJ0JQ84</accession>
<comment type="caution">
    <text evidence="1">The sequence shown here is derived from an EMBL/GenBank/DDBJ whole genome shotgun (WGS) entry which is preliminary data.</text>
</comment>
<reference evidence="1 2" key="1">
    <citation type="submission" date="2015-03" db="EMBL/GenBank/DDBJ databases">
        <title>Draft Genome Sequence of S. carnosus subsp. utilis LTH 7013, Isolated from South Tirolean Ham.</title>
        <authorList>
            <person name="Mueller A."/>
            <person name="Huptas C."/>
            <person name="Wenning M."/>
            <person name="Weiss A."/>
            <person name="Schmidt H."/>
        </authorList>
    </citation>
    <scope>NUCLEOTIDE SEQUENCE [LARGE SCALE GENOMIC DNA]</scope>
    <source>
        <strain evidence="1 2">LTH7013</strain>
    </source>
</reference>
<dbReference type="Proteomes" id="UP000033530">
    <property type="component" value="Unassembled WGS sequence"/>
</dbReference>